<dbReference type="PANTHER" id="PTHR21022:SF26">
    <property type="entry name" value="AROGENATE DEHYDRATASE_PREPHENATE DEHYDRATASE 2, CHLOROPLASTIC-LIKE"/>
    <property type="match status" value="1"/>
</dbReference>
<dbReference type="EMBL" id="LR746275">
    <property type="protein sequence ID" value="CAA7405743.1"/>
    <property type="molecule type" value="Genomic_DNA"/>
</dbReference>
<dbReference type="Proteomes" id="UP000663760">
    <property type="component" value="Chromosome 12"/>
</dbReference>
<dbReference type="GO" id="GO:0009094">
    <property type="term" value="P:L-phenylalanine biosynthetic process"/>
    <property type="evidence" value="ECO:0007669"/>
    <property type="project" value="UniProtKB-KW"/>
</dbReference>
<accession>A0A7I8L6W1</accession>
<dbReference type="SUPFAM" id="SSF55021">
    <property type="entry name" value="ACT-like"/>
    <property type="match status" value="1"/>
</dbReference>
<name>A0A7I8L6W1_SPIIN</name>
<evidence type="ECO:0000256" key="1">
    <source>
        <dbReference type="ARBA" id="ARBA00022605"/>
    </source>
</evidence>
<dbReference type="GO" id="GO:0009507">
    <property type="term" value="C:chloroplast"/>
    <property type="evidence" value="ECO:0007669"/>
    <property type="project" value="TreeGrafter"/>
</dbReference>
<dbReference type="PANTHER" id="PTHR21022">
    <property type="entry name" value="PREPHENATE DEHYDRATASE P PROTEIN"/>
    <property type="match status" value="1"/>
</dbReference>
<proteinExistence type="predicted"/>
<dbReference type="OrthoDB" id="983542at2759"/>
<dbReference type="GO" id="GO:0047769">
    <property type="term" value="F:arogenate dehydratase activity"/>
    <property type="evidence" value="ECO:0007669"/>
    <property type="project" value="TreeGrafter"/>
</dbReference>
<keyword evidence="1" id="KW-0028">Amino-acid biosynthesis</keyword>
<evidence type="ECO:0000313" key="9">
    <source>
        <dbReference type="Proteomes" id="UP000663760"/>
    </source>
</evidence>
<dbReference type="GO" id="GO:0004664">
    <property type="term" value="F:prephenate dehydratase activity"/>
    <property type="evidence" value="ECO:0007669"/>
    <property type="project" value="InterPro"/>
</dbReference>
<dbReference type="Gene3D" id="3.40.190.10">
    <property type="entry name" value="Periplasmic binding protein-like II"/>
    <property type="match status" value="2"/>
</dbReference>
<keyword evidence="2" id="KW-0057">Aromatic amino acid biosynthesis</keyword>
<reference evidence="8" key="1">
    <citation type="submission" date="2020-02" db="EMBL/GenBank/DDBJ databases">
        <authorList>
            <person name="Scholz U."/>
            <person name="Mascher M."/>
            <person name="Fiebig A."/>
        </authorList>
    </citation>
    <scope>NUCLEOTIDE SEQUENCE</scope>
</reference>
<comment type="pathway">
    <text evidence="5">Amino-acid biosynthesis.</text>
</comment>
<feature type="region of interest" description="Disordered" evidence="6">
    <location>
        <begin position="38"/>
        <end position="75"/>
    </location>
</feature>
<organism evidence="8 9">
    <name type="scientific">Spirodela intermedia</name>
    <name type="common">Intermediate duckweed</name>
    <dbReference type="NCBI Taxonomy" id="51605"/>
    <lineage>
        <taxon>Eukaryota</taxon>
        <taxon>Viridiplantae</taxon>
        <taxon>Streptophyta</taxon>
        <taxon>Embryophyta</taxon>
        <taxon>Tracheophyta</taxon>
        <taxon>Spermatophyta</taxon>
        <taxon>Magnoliopsida</taxon>
        <taxon>Liliopsida</taxon>
        <taxon>Araceae</taxon>
        <taxon>Lemnoideae</taxon>
        <taxon>Spirodela</taxon>
    </lineage>
</organism>
<evidence type="ECO:0000259" key="7">
    <source>
        <dbReference type="PROSITE" id="PS51171"/>
    </source>
</evidence>
<dbReference type="PROSITE" id="PS51171">
    <property type="entry name" value="PREPHENATE_DEHYDR_3"/>
    <property type="match status" value="1"/>
</dbReference>
<evidence type="ECO:0000256" key="5">
    <source>
        <dbReference type="ARBA" id="ARBA00029440"/>
    </source>
</evidence>
<evidence type="ECO:0000256" key="6">
    <source>
        <dbReference type="SAM" id="MobiDB-lite"/>
    </source>
</evidence>
<dbReference type="SUPFAM" id="SSF53850">
    <property type="entry name" value="Periplasmic binding protein-like II"/>
    <property type="match status" value="1"/>
</dbReference>
<evidence type="ECO:0000256" key="2">
    <source>
        <dbReference type="ARBA" id="ARBA00023141"/>
    </source>
</evidence>
<keyword evidence="4" id="KW-0456">Lyase</keyword>
<protein>
    <recommendedName>
        <fullName evidence="7">Prephenate dehydratase domain-containing protein</fullName>
    </recommendedName>
</protein>
<keyword evidence="9" id="KW-1185">Reference proteome</keyword>
<dbReference type="InterPro" id="IPR045865">
    <property type="entry name" value="ACT-like_dom_sf"/>
</dbReference>
<dbReference type="AlphaFoldDB" id="A0A7I8L6W1"/>
<dbReference type="InterPro" id="IPR001086">
    <property type="entry name" value="Preph_deHydtase"/>
</dbReference>
<dbReference type="Pfam" id="PF00800">
    <property type="entry name" value="PDT"/>
    <property type="match status" value="1"/>
</dbReference>
<evidence type="ECO:0000256" key="3">
    <source>
        <dbReference type="ARBA" id="ARBA00023222"/>
    </source>
</evidence>
<sequence>MAAAAAAAAAATLSMPTLFPGGAAVDGPAASSSSCSCQIRCGPQRRKSPVGATASPKTPEKTKTTTTKPATASPLRSAEELAFRLGLDLAVAGLERLFSATTAGGDGGAAALLDPSSGRPLRVAYQGDRGSYCQEAAMATFSGFPGAFSAFPCGAQMEDTFAALESGAADRAVVPAENSLDGPVHRNFDLLLRHPLVEIAGELVLPVNHCLLVLPSAAGAAAAVRRVASHPQALAHCAARLAALGVETEEVPSAAAAARALADGRLPAGTAVIGSRAAAEEFGLAMVEENLQEGSPGSAAGGNFTRFLQLKLRPLASSRQHGHLAAGGGRKKATVAFALERGPSELYRAIWAFESRGLSVTRVDHRPNRSNPVRVVDRPGGPVGSYDYVFILDVESAAAAAAGSTRLDSALDAIVNQLTEICCFVRVVGAYAI</sequence>
<evidence type="ECO:0000256" key="4">
    <source>
        <dbReference type="ARBA" id="ARBA00023239"/>
    </source>
</evidence>
<feature type="compositionally biased region" description="Low complexity" evidence="6">
    <location>
        <begin position="64"/>
        <end position="74"/>
    </location>
</feature>
<gene>
    <name evidence="8" type="ORF">SI8410_12016421</name>
</gene>
<feature type="domain" description="Prephenate dehydratase" evidence="7">
    <location>
        <begin position="122"/>
        <end position="306"/>
    </location>
</feature>
<dbReference type="Gene3D" id="3.30.70.260">
    <property type="match status" value="1"/>
</dbReference>
<keyword evidence="3" id="KW-0584">Phenylalanine biosynthesis</keyword>
<evidence type="ECO:0000313" key="8">
    <source>
        <dbReference type="EMBL" id="CAA7405743.1"/>
    </source>
</evidence>